<sequence>MKKTPFYDSGLEYGAKMVELFGYYLPWEYGAGHTKEHLGTREGVPVCDLDYMAEFVIEGPDALGFIQMLATNDFSKKTVGSVQYTAMCDENGLMIDDCTIWCMAQNKYMIISGSEDDYEWVSKQAKSYNVTVTNVTDEHTTLAVQGPMANRVLQQLMDIDLSTLGYYRFRPAKISGIECLVARMGYTGEAGFELHFASKDGATIWNLVMNAGKQHNIVPCAQAALESLRQEAGYLLVGKDHDRKTNPFEAGIGFTVKFSKEDFIGKAALQKIAREGVKRRMVWLDIPSGDVAETGDKIFVGDVEVGAVTSGSFSPTRKRGTAMAYINPRHAVPSLDVQIALANGKKASAKLSVMPLYDPGDTRTKAFA</sequence>
<dbReference type="OrthoDB" id="9800828at2"/>
<evidence type="ECO:0000256" key="7">
    <source>
        <dbReference type="PIRSR" id="PIRSR006487-1"/>
    </source>
</evidence>
<dbReference type="Proteomes" id="UP000193083">
    <property type="component" value="Unassembled WGS sequence"/>
</dbReference>
<reference evidence="10 11" key="1">
    <citation type="submission" date="2017-04" db="EMBL/GenBank/DDBJ databases">
        <authorList>
            <person name="Afonso C.L."/>
            <person name="Miller P.J."/>
            <person name="Scott M.A."/>
            <person name="Spackman E."/>
            <person name="Goraichik I."/>
            <person name="Dimitrov K.M."/>
            <person name="Suarez D.L."/>
            <person name="Swayne D.E."/>
        </authorList>
    </citation>
    <scope>NUCLEOTIDE SEQUENCE [LARGE SCALE GENOMIC DNA]</scope>
    <source>
        <strain evidence="10 11">B5P</strain>
    </source>
</reference>
<gene>
    <name evidence="10" type="ORF">SAMN02982922_0398</name>
</gene>
<dbReference type="RefSeq" id="WP_085462633.1">
    <property type="nucleotide sequence ID" value="NZ_FXBL01000003.1"/>
</dbReference>
<dbReference type="GO" id="GO:0008483">
    <property type="term" value="F:transaminase activity"/>
    <property type="evidence" value="ECO:0007669"/>
    <property type="project" value="UniProtKB-KW"/>
</dbReference>
<evidence type="ECO:0000259" key="8">
    <source>
        <dbReference type="Pfam" id="PF01571"/>
    </source>
</evidence>
<dbReference type="EC" id="2.1.2.10" evidence="2"/>
<dbReference type="NCBIfam" id="NF001567">
    <property type="entry name" value="PRK00389.1"/>
    <property type="match status" value="1"/>
</dbReference>
<proteinExistence type="inferred from homology"/>
<dbReference type="InterPro" id="IPR029043">
    <property type="entry name" value="GcvT/YgfZ_C"/>
</dbReference>
<dbReference type="SUPFAM" id="SSF103025">
    <property type="entry name" value="Folate-binding domain"/>
    <property type="match status" value="1"/>
</dbReference>
<feature type="domain" description="Aminomethyltransferase C-terminal" evidence="9">
    <location>
        <begin position="279"/>
        <end position="358"/>
    </location>
</feature>
<evidence type="ECO:0000256" key="3">
    <source>
        <dbReference type="ARBA" id="ARBA00022576"/>
    </source>
</evidence>
<organism evidence="10 11">
    <name type="scientific">Mesorhizobium australicum</name>
    <dbReference type="NCBI Taxonomy" id="536018"/>
    <lineage>
        <taxon>Bacteria</taxon>
        <taxon>Pseudomonadati</taxon>
        <taxon>Pseudomonadota</taxon>
        <taxon>Alphaproteobacteria</taxon>
        <taxon>Hyphomicrobiales</taxon>
        <taxon>Phyllobacteriaceae</taxon>
        <taxon>Mesorhizobium</taxon>
    </lineage>
</organism>
<dbReference type="InterPro" id="IPR028896">
    <property type="entry name" value="GcvT/YgfZ/DmdA"/>
</dbReference>
<dbReference type="PANTHER" id="PTHR43757:SF2">
    <property type="entry name" value="AMINOMETHYLTRANSFERASE, MITOCHONDRIAL"/>
    <property type="match status" value="1"/>
</dbReference>
<dbReference type="InterPro" id="IPR006222">
    <property type="entry name" value="GCVT_N"/>
</dbReference>
<evidence type="ECO:0000313" key="11">
    <source>
        <dbReference type="Proteomes" id="UP000193083"/>
    </source>
</evidence>
<protein>
    <recommendedName>
        <fullName evidence="2">aminomethyltransferase</fullName>
        <ecNumber evidence="2">2.1.2.10</ecNumber>
    </recommendedName>
    <alternativeName>
        <fullName evidence="5">Glycine cleavage system T protein</fullName>
    </alternativeName>
</protein>
<dbReference type="InterPro" id="IPR006223">
    <property type="entry name" value="GcvT"/>
</dbReference>
<comment type="similarity">
    <text evidence="1">Belongs to the GcvT family.</text>
</comment>
<evidence type="ECO:0000256" key="6">
    <source>
        <dbReference type="ARBA" id="ARBA00047665"/>
    </source>
</evidence>
<keyword evidence="4 10" id="KW-0808">Transferase</keyword>
<evidence type="ECO:0000256" key="2">
    <source>
        <dbReference type="ARBA" id="ARBA00012616"/>
    </source>
</evidence>
<dbReference type="InterPro" id="IPR027266">
    <property type="entry name" value="TrmE/GcvT-like"/>
</dbReference>
<dbReference type="NCBIfam" id="TIGR00528">
    <property type="entry name" value="gcvT"/>
    <property type="match status" value="1"/>
</dbReference>
<dbReference type="GO" id="GO:0032259">
    <property type="term" value="P:methylation"/>
    <property type="evidence" value="ECO:0007669"/>
    <property type="project" value="UniProtKB-KW"/>
</dbReference>
<dbReference type="PIRSF" id="PIRSF006487">
    <property type="entry name" value="GcvT"/>
    <property type="match status" value="1"/>
</dbReference>
<evidence type="ECO:0000256" key="1">
    <source>
        <dbReference type="ARBA" id="ARBA00008609"/>
    </source>
</evidence>
<evidence type="ECO:0000313" key="10">
    <source>
        <dbReference type="EMBL" id="SMH26681.1"/>
    </source>
</evidence>
<keyword evidence="10" id="KW-0489">Methyltransferase</keyword>
<dbReference type="GO" id="GO:0006546">
    <property type="term" value="P:glycine catabolic process"/>
    <property type="evidence" value="ECO:0007669"/>
    <property type="project" value="InterPro"/>
</dbReference>
<dbReference type="GO" id="GO:0005960">
    <property type="term" value="C:glycine cleavage complex"/>
    <property type="evidence" value="ECO:0007669"/>
    <property type="project" value="InterPro"/>
</dbReference>
<keyword evidence="3" id="KW-0032">Aminotransferase</keyword>
<dbReference type="Gene3D" id="3.30.1360.120">
    <property type="entry name" value="Probable tRNA modification gtpase trme, domain 1"/>
    <property type="match status" value="1"/>
</dbReference>
<evidence type="ECO:0000256" key="4">
    <source>
        <dbReference type="ARBA" id="ARBA00022679"/>
    </source>
</evidence>
<dbReference type="EMBL" id="FXBL01000003">
    <property type="protein sequence ID" value="SMH26681.1"/>
    <property type="molecule type" value="Genomic_DNA"/>
</dbReference>
<keyword evidence="11" id="KW-1185">Reference proteome</keyword>
<dbReference type="AlphaFoldDB" id="A0A1X7MQR0"/>
<dbReference type="GO" id="GO:0008168">
    <property type="term" value="F:methyltransferase activity"/>
    <property type="evidence" value="ECO:0007669"/>
    <property type="project" value="UniProtKB-KW"/>
</dbReference>
<dbReference type="GO" id="GO:0004047">
    <property type="term" value="F:aminomethyltransferase activity"/>
    <property type="evidence" value="ECO:0007669"/>
    <property type="project" value="UniProtKB-EC"/>
</dbReference>
<dbReference type="InterPro" id="IPR013977">
    <property type="entry name" value="GcvT_C"/>
</dbReference>
<feature type="binding site" evidence="7">
    <location>
        <position position="193"/>
    </location>
    <ligand>
        <name>substrate</name>
    </ligand>
</feature>
<accession>A0A1X7MQR0</accession>
<feature type="domain" description="GCVT N-terminal" evidence="8">
    <location>
        <begin position="7"/>
        <end position="260"/>
    </location>
</feature>
<dbReference type="Pfam" id="PF08669">
    <property type="entry name" value="GCV_T_C"/>
    <property type="match status" value="1"/>
</dbReference>
<name>A0A1X7MQR0_9HYPH</name>
<comment type="catalytic activity">
    <reaction evidence="6">
        <text>N(6)-[(R)-S(8)-aminomethyldihydrolipoyl]-L-lysyl-[protein] + (6S)-5,6,7,8-tetrahydrofolate = N(6)-[(R)-dihydrolipoyl]-L-lysyl-[protein] + (6R)-5,10-methylene-5,6,7,8-tetrahydrofolate + NH4(+)</text>
        <dbReference type="Rhea" id="RHEA:16945"/>
        <dbReference type="Rhea" id="RHEA-COMP:10475"/>
        <dbReference type="Rhea" id="RHEA-COMP:10492"/>
        <dbReference type="ChEBI" id="CHEBI:15636"/>
        <dbReference type="ChEBI" id="CHEBI:28938"/>
        <dbReference type="ChEBI" id="CHEBI:57453"/>
        <dbReference type="ChEBI" id="CHEBI:83100"/>
        <dbReference type="ChEBI" id="CHEBI:83143"/>
        <dbReference type="EC" id="2.1.2.10"/>
    </reaction>
</comment>
<evidence type="ECO:0000259" key="9">
    <source>
        <dbReference type="Pfam" id="PF08669"/>
    </source>
</evidence>
<evidence type="ECO:0000256" key="5">
    <source>
        <dbReference type="ARBA" id="ARBA00031395"/>
    </source>
</evidence>
<dbReference type="SUPFAM" id="SSF101790">
    <property type="entry name" value="Aminomethyltransferase beta-barrel domain"/>
    <property type="match status" value="1"/>
</dbReference>
<dbReference type="PANTHER" id="PTHR43757">
    <property type="entry name" value="AMINOMETHYLTRANSFERASE"/>
    <property type="match status" value="1"/>
</dbReference>
<dbReference type="Pfam" id="PF01571">
    <property type="entry name" value="GCV_T"/>
    <property type="match status" value="1"/>
</dbReference>